<evidence type="ECO:0000256" key="1">
    <source>
        <dbReference type="SAM" id="Phobius"/>
    </source>
</evidence>
<feature type="transmembrane region" description="Helical" evidence="1">
    <location>
        <begin position="6"/>
        <end position="27"/>
    </location>
</feature>
<dbReference type="RefSeq" id="WP_160919604.1">
    <property type="nucleotide sequence ID" value="NZ_WMEY01000003.1"/>
</dbReference>
<dbReference type="Proteomes" id="UP000447833">
    <property type="component" value="Unassembled WGS sequence"/>
</dbReference>
<evidence type="ECO:0000313" key="3">
    <source>
        <dbReference type="Proteomes" id="UP000447833"/>
    </source>
</evidence>
<dbReference type="EMBL" id="WMEY01000003">
    <property type="protein sequence ID" value="MYL64170.1"/>
    <property type="molecule type" value="Genomic_DNA"/>
</dbReference>
<reference evidence="2 3" key="1">
    <citation type="submission" date="2019-11" db="EMBL/GenBank/DDBJ databases">
        <title>Genome sequences of 17 halophilic strains isolated from different environments.</title>
        <authorList>
            <person name="Furrow R.E."/>
        </authorList>
    </citation>
    <scope>NUCLEOTIDE SEQUENCE [LARGE SCALE GENOMIC DNA]</scope>
    <source>
        <strain evidence="2 3">22506_14_FS</strain>
    </source>
</reference>
<gene>
    <name evidence="2" type="ORF">GLW07_12485</name>
</gene>
<keyword evidence="1" id="KW-1133">Transmembrane helix</keyword>
<keyword evidence="1" id="KW-0812">Transmembrane</keyword>
<accession>A0A845F037</accession>
<organism evidence="2 3">
    <name type="scientific">Guptibacillus hwajinpoensis</name>
    <dbReference type="NCBI Taxonomy" id="208199"/>
    <lineage>
        <taxon>Bacteria</taxon>
        <taxon>Bacillati</taxon>
        <taxon>Bacillota</taxon>
        <taxon>Bacilli</taxon>
        <taxon>Bacillales</taxon>
        <taxon>Guptibacillaceae</taxon>
        <taxon>Guptibacillus</taxon>
    </lineage>
</organism>
<protein>
    <submittedName>
        <fullName evidence="2">Uncharacterized protein</fullName>
    </submittedName>
</protein>
<sequence>MNWAAIISFLHPMLSVIVACGYVLYILKKDYAFYVVNQNRLYQNLEANDEERIMK</sequence>
<dbReference type="AlphaFoldDB" id="A0A845F037"/>
<keyword evidence="1" id="KW-0472">Membrane</keyword>
<name>A0A845F037_9BACL</name>
<proteinExistence type="predicted"/>
<evidence type="ECO:0000313" key="2">
    <source>
        <dbReference type="EMBL" id="MYL64170.1"/>
    </source>
</evidence>
<comment type="caution">
    <text evidence="2">The sequence shown here is derived from an EMBL/GenBank/DDBJ whole genome shotgun (WGS) entry which is preliminary data.</text>
</comment>